<evidence type="ECO:0000313" key="6">
    <source>
        <dbReference type="EMBL" id="ALW86763.1"/>
    </source>
</evidence>
<evidence type="ECO:0000259" key="4">
    <source>
        <dbReference type="Pfam" id="PF07715"/>
    </source>
</evidence>
<dbReference type="InterPro" id="IPR037066">
    <property type="entry name" value="Plug_dom_sf"/>
</dbReference>
<accession>A0A0U4BJJ8</accession>
<keyword evidence="7" id="KW-1185">Reference proteome</keyword>
<dbReference type="SUPFAM" id="SSF56935">
    <property type="entry name" value="Porins"/>
    <property type="match status" value="1"/>
</dbReference>
<dbReference type="PANTHER" id="PTHR40980">
    <property type="entry name" value="PLUG DOMAIN-CONTAINING PROTEIN"/>
    <property type="match status" value="1"/>
</dbReference>
<sequence>MATPTLDLGTIVLAPSATELSEIQVVAPKPLTEQDLDKISYNVDADPESSTLTALEMLRKVPLLTVDADDNLQFNGQDSYQVLINGKPSALFAHSPSEVFSSMPAGMIKRIEVITNPPARYDAQGVGGVLNIITYQKSLNGYNGSVNAGASSPKGASYGGYTTAKVGLFSLSANAGGQERTSPTSRRSMFREDFLRRSRLEQTGTSNNNSRSFYLSGEAGCEPNAHNQLSLNYGLSQGSGANSSVQQAQRLNSTGELKQAYQNLNAGQNAQSGYDVGLNYQHNFKGNEAQLLTLAYKTTASTSTNGSDFTVLPLLNYKGRVSTTHNDDRTREQTLQLDYVQPIRKQTLEMGLKTSFQRNSSDYFYQTRDSLTDVFVLDPKLSNNFGYQQAIHSAYTSLILKKNKWRLQAGARLELTRVDANFKTSGTLARQQYTNLVPSLNVSRRLKETSTLSASYTQRLLRPALYLLNPYVDLTDPQNISYGNPGLHSTISHVFSASFSSFVKSTSINASLTHDFTASAIQQLTTVAPDSVARTTSSNGGRNQRTTLSLNSNTTLLKNLSLSANTALGYARFSSQLGGRPRTNAGYTLQASGNASYRLGKTWRTSGSLGYSSSGILLQGKTASTFWNTVTLNKDLLKNNKARFSLSVSSPFQQYRRTASELTDPTFQQVQESRVVIRRFNAALTYRFGKI</sequence>
<evidence type="ECO:0000256" key="1">
    <source>
        <dbReference type="ARBA" id="ARBA00004442"/>
    </source>
</evidence>
<dbReference type="Pfam" id="PF14905">
    <property type="entry name" value="OMP_b-brl_3"/>
    <property type="match status" value="1"/>
</dbReference>
<keyword evidence="2" id="KW-0472">Membrane</keyword>
<gene>
    <name evidence="6" type="ORF">AUC43_17765</name>
</gene>
<comment type="subcellular location">
    <subcellularLocation>
        <location evidence="1">Cell outer membrane</location>
    </subcellularLocation>
</comment>
<dbReference type="EMBL" id="CP013909">
    <property type="protein sequence ID" value="ALW86763.1"/>
    <property type="molecule type" value="Genomic_DNA"/>
</dbReference>
<dbReference type="Gene3D" id="2.170.130.10">
    <property type="entry name" value="TonB-dependent receptor, plug domain"/>
    <property type="match status" value="1"/>
</dbReference>
<dbReference type="OrthoDB" id="905812at2"/>
<dbReference type="KEGG" id="hyg:AUC43_17765"/>
<proteinExistence type="predicted"/>
<dbReference type="GO" id="GO:0009279">
    <property type="term" value="C:cell outer membrane"/>
    <property type="evidence" value="ECO:0007669"/>
    <property type="project" value="UniProtKB-SubCell"/>
</dbReference>
<evidence type="ECO:0000256" key="3">
    <source>
        <dbReference type="ARBA" id="ARBA00023237"/>
    </source>
</evidence>
<keyword evidence="3" id="KW-0998">Cell outer membrane</keyword>
<dbReference type="Proteomes" id="UP000059542">
    <property type="component" value="Chromosome"/>
</dbReference>
<dbReference type="InterPro" id="IPR041700">
    <property type="entry name" value="OMP_b-brl_3"/>
</dbReference>
<dbReference type="RefSeq" id="WP_068196799.1">
    <property type="nucleotide sequence ID" value="NZ_CP013909.1"/>
</dbReference>
<dbReference type="AlphaFoldDB" id="A0A0U4BJJ8"/>
<dbReference type="Gene3D" id="2.40.170.20">
    <property type="entry name" value="TonB-dependent receptor, beta-barrel domain"/>
    <property type="match status" value="1"/>
</dbReference>
<evidence type="ECO:0000256" key="2">
    <source>
        <dbReference type="ARBA" id="ARBA00023136"/>
    </source>
</evidence>
<dbReference type="InterPro" id="IPR012910">
    <property type="entry name" value="Plug_dom"/>
</dbReference>
<evidence type="ECO:0000313" key="7">
    <source>
        <dbReference type="Proteomes" id="UP000059542"/>
    </source>
</evidence>
<name>A0A0U4BJJ8_9BACT</name>
<feature type="domain" description="TonB-dependent receptor plug" evidence="4">
    <location>
        <begin position="53"/>
        <end position="129"/>
    </location>
</feature>
<evidence type="ECO:0000259" key="5">
    <source>
        <dbReference type="Pfam" id="PF14905"/>
    </source>
</evidence>
<organism evidence="6 7">
    <name type="scientific">Hymenobacter sedentarius</name>
    <dbReference type="NCBI Taxonomy" id="1411621"/>
    <lineage>
        <taxon>Bacteria</taxon>
        <taxon>Pseudomonadati</taxon>
        <taxon>Bacteroidota</taxon>
        <taxon>Cytophagia</taxon>
        <taxon>Cytophagales</taxon>
        <taxon>Hymenobacteraceae</taxon>
        <taxon>Hymenobacter</taxon>
    </lineage>
</organism>
<reference evidence="6 7" key="1">
    <citation type="submission" date="2015-12" db="EMBL/GenBank/DDBJ databases">
        <authorList>
            <person name="Shamseldin A."/>
            <person name="Moawad H."/>
            <person name="Abd El-Rahim W.M."/>
            <person name="Sadowsky M.J."/>
        </authorList>
    </citation>
    <scope>NUCLEOTIDE SEQUENCE [LARGE SCALE GENOMIC DNA]</scope>
    <source>
        <strain evidence="6 7">DG5B</strain>
    </source>
</reference>
<feature type="domain" description="Outer membrane protein beta-barrel" evidence="5">
    <location>
        <begin position="282"/>
        <end position="686"/>
    </location>
</feature>
<dbReference type="PANTHER" id="PTHR40980:SF3">
    <property type="entry name" value="TONB-DEPENDENT RECEPTOR-LIKE BETA-BARREL DOMAIN-CONTAINING PROTEIN"/>
    <property type="match status" value="1"/>
</dbReference>
<dbReference type="InterPro" id="IPR036942">
    <property type="entry name" value="Beta-barrel_TonB_sf"/>
</dbReference>
<dbReference type="Pfam" id="PF07715">
    <property type="entry name" value="Plug"/>
    <property type="match status" value="1"/>
</dbReference>
<dbReference type="STRING" id="1411621.AUC43_17765"/>
<protein>
    <submittedName>
        <fullName evidence="6">Uncharacterized protein</fullName>
    </submittedName>
</protein>